<gene>
    <name evidence="1" type="ORF">DPEC_G00336350</name>
</gene>
<protein>
    <submittedName>
        <fullName evidence="1">Uncharacterized protein</fullName>
    </submittedName>
</protein>
<evidence type="ECO:0000313" key="2">
    <source>
        <dbReference type="Proteomes" id="UP001157502"/>
    </source>
</evidence>
<dbReference type="Proteomes" id="UP001157502">
    <property type="component" value="Chromosome 33"/>
</dbReference>
<keyword evidence="2" id="KW-1185">Reference proteome</keyword>
<accession>A0ACC2F793</accession>
<organism evidence="1 2">
    <name type="scientific">Dallia pectoralis</name>
    <name type="common">Alaska blackfish</name>
    <dbReference type="NCBI Taxonomy" id="75939"/>
    <lineage>
        <taxon>Eukaryota</taxon>
        <taxon>Metazoa</taxon>
        <taxon>Chordata</taxon>
        <taxon>Craniata</taxon>
        <taxon>Vertebrata</taxon>
        <taxon>Euteleostomi</taxon>
        <taxon>Actinopterygii</taxon>
        <taxon>Neopterygii</taxon>
        <taxon>Teleostei</taxon>
        <taxon>Protacanthopterygii</taxon>
        <taxon>Esociformes</taxon>
        <taxon>Umbridae</taxon>
        <taxon>Dallia</taxon>
    </lineage>
</organism>
<sequence length="944" mass="106841">MRNQRRSIKHSAVSLNEDLHGPQTHETVVPETPEQKRPRGPGSEEDFMETVVLDTDSEDEISGSSMMLSGNVRNEPVKGTVIILSDEEEEEEEVEIKNTPPRNVTQLPQNLLGSQDSGCKRRLSACESSQGGEASNCVKKPAVQEDSLTDDSENEGSEPSWRSQENMVRKLQDKFPHLVKEELREVLLKHDWQLEDTLEALRMFSEEVETPSQVDIPASSSASSAPQTAAGQAAANPPSRRPSPPHRPIDGTGSTSMNRLTNKRRWIPEPGTSSEDVSSDDLESESKGVELNWEDSGSEQEVGHGSPVKGQILKFFQEASLDELSLISGCSVKKARKVVELRPFDEWEDLVAALDRGNGLSSELLQGCRVVLMGRDVVRSLMTQCENITNKMMQDVSQVMERDTGSQKQPEILNSKFQLKPYQLVGQNWLTLLYQNDLSGILADEMGLGKTIQAISFLASLYEEGNKGPHLFIVPASTLDNWVRELNLWCPSLQVLVYYGSVEERRFLRYDILNKQVDYNIIISTYALTISNDNDRSLFRKLKLEYAVFDEGHMLKNMSSLRYRHLMAINAKYRLLLTGTPLQNNLLELMSLLNFIMPHMFSSSTAQLTNMFAGKSSEEQSSFELERIAHAKRIMKPFILRRVKSEVLKQLPAKEETVEFCTMSDTQLRLYHALIKKLKGSTNGEKRELANVMMQLRKMANHPLLHRQHYSAAKLAAMSRLMLKEPTHREADPALIMEDMEVMTDFELHRLCLQYPSVQEYQLSMHLLLDSGKLNLLTQLLASQKKQGDRVVLFSQFTMMLDILEVFLKHEKHRYIRLDGSTPMSDRIVLIDQYNTELDIFVFLMSTKAGGLGINLTSANVVILHDIDCNPYNDKQAEDRCHRVGQTRTVKVFKLISQDSIEDSMLRIGQKKLKLEQDMTASEYQDGDEVPEDMASLLRASLGL</sequence>
<name>A0ACC2F793_DALPE</name>
<reference evidence="1" key="1">
    <citation type="submission" date="2021-05" db="EMBL/GenBank/DDBJ databases">
        <authorList>
            <person name="Pan Q."/>
            <person name="Jouanno E."/>
            <person name="Zahm M."/>
            <person name="Klopp C."/>
            <person name="Cabau C."/>
            <person name="Louis A."/>
            <person name="Berthelot C."/>
            <person name="Parey E."/>
            <person name="Roest Crollius H."/>
            <person name="Montfort J."/>
            <person name="Robinson-Rechavi M."/>
            <person name="Bouchez O."/>
            <person name="Lampietro C."/>
            <person name="Lopez Roques C."/>
            <person name="Donnadieu C."/>
            <person name="Postlethwait J."/>
            <person name="Bobe J."/>
            <person name="Dillon D."/>
            <person name="Chandos A."/>
            <person name="von Hippel F."/>
            <person name="Guiguen Y."/>
        </authorList>
    </citation>
    <scope>NUCLEOTIDE SEQUENCE</scope>
    <source>
        <strain evidence="1">YG-Jan2019</strain>
    </source>
</reference>
<evidence type="ECO:0000313" key="1">
    <source>
        <dbReference type="EMBL" id="KAJ7987207.1"/>
    </source>
</evidence>
<comment type="caution">
    <text evidence="1">The sequence shown here is derived from an EMBL/GenBank/DDBJ whole genome shotgun (WGS) entry which is preliminary data.</text>
</comment>
<dbReference type="EMBL" id="CM055760">
    <property type="protein sequence ID" value="KAJ7987207.1"/>
    <property type="molecule type" value="Genomic_DNA"/>
</dbReference>
<proteinExistence type="predicted"/>